<comment type="subcellular location">
    <subcellularLocation>
        <location evidence="1">Membrane</location>
        <topology evidence="1">Multi-pass membrane protein</topology>
    </subcellularLocation>
</comment>
<evidence type="ECO:0000256" key="2">
    <source>
        <dbReference type="ARBA" id="ARBA00007018"/>
    </source>
</evidence>
<dbReference type="Proteomes" id="UP000887540">
    <property type="component" value="Unplaced"/>
</dbReference>
<evidence type="ECO:0000313" key="8">
    <source>
        <dbReference type="Proteomes" id="UP000887540"/>
    </source>
</evidence>
<name>A0A914C836_9BILA</name>
<dbReference type="WBParaSite" id="ACRNAN_Path_512.g1940.t1">
    <property type="protein sequence ID" value="ACRNAN_Path_512.g1940.t1"/>
    <property type="gene ID" value="ACRNAN_Path_512.g1940"/>
</dbReference>
<feature type="transmembrane region" description="Helical" evidence="7">
    <location>
        <begin position="154"/>
        <end position="175"/>
    </location>
</feature>
<comment type="similarity">
    <text evidence="2">Belongs to the ADIPOR family.</text>
</comment>
<evidence type="ECO:0000256" key="3">
    <source>
        <dbReference type="ARBA" id="ARBA00022692"/>
    </source>
</evidence>
<feature type="binding site" evidence="6">
    <location>
        <position position="196"/>
    </location>
    <ligand>
        <name>Zn(2+)</name>
        <dbReference type="ChEBI" id="CHEBI:29105"/>
    </ligand>
</feature>
<keyword evidence="8" id="KW-1185">Reference proteome</keyword>
<keyword evidence="5 7" id="KW-0472">Membrane</keyword>
<dbReference type="PANTHER" id="PTHR20855:SF15">
    <property type="entry name" value="PROGESTIN AND ADIPOQ RECEPTOR FAMILY MEMBER 3"/>
    <property type="match status" value="1"/>
</dbReference>
<keyword evidence="6" id="KW-0479">Metal-binding</keyword>
<evidence type="ECO:0000256" key="4">
    <source>
        <dbReference type="ARBA" id="ARBA00022989"/>
    </source>
</evidence>
<dbReference type="AlphaFoldDB" id="A0A914C836"/>
<feature type="binding site" evidence="6">
    <location>
        <position position="41"/>
    </location>
    <ligand>
        <name>Zn(2+)</name>
        <dbReference type="ChEBI" id="CHEBI:29105"/>
    </ligand>
</feature>
<feature type="transmembrane region" description="Helical" evidence="7">
    <location>
        <begin position="114"/>
        <end position="134"/>
    </location>
</feature>
<feature type="transmembrane region" description="Helical" evidence="7">
    <location>
        <begin position="20"/>
        <end position="43"/>
    </location>
</feature>
<keyword evidence="4 7" id="KW-1133">Transmembrane helix</keyword>
<sequence length="244" mass="28089">MQINSNFYILPQLNGSFHDHLALTLSVFGAQVCMLFSTTYHTFGCCNAKLRNKWLRADVFGISAGLIGMYLSGIYTSFYCFQEILRTYLITLLLILATSIYIPTRDDFFQSKIWGNRIGYLHLSYIGLIAFGLYPTAHWISLHGGFENPHVMNWFPTIVILFALIGLAFLFYATLIPERFFPGYFDLVGSSHHLWHMLILSAMIYWHRSGINMLTFYHSNPQFCIYVQEPQNGRFNISNSSSIL</sequence>
<evidence type="ECO:0000256" key="1">
    <source>
        <dbReference type="ARBA" id="ARBA00004141"/>
    </source>
</evidence>
<dbReference type="PANTHER" id="PTHR20855">
    <property type="entry name" value="ADIPOR/PROGESTIN RECEPTOR-RELATED"/>
    <property type="match status" value="1"/>
</dbReference>
<evidence type="ECO:0000256" key="6">
    <source>
        <dbReference type="PIRSR" id="PIRSR604254-1"/>
    </source>
</evidence>
<dbReference type="GO" id="GO:0046872">
    <property type="term" value="F:metal ion binding"/>
    <property type="evidence" value="ECO:0007669"/>
    <property type="project" value="UniProtKB-KW"/>
</dbReference>
<keyword evidence="3 7" id="KW-0812">Transmembrane</keyword>
<accession>A0A914C836</accession>
<dbReference type="InterPro" id="IPR004254">
    <property type="entry name" value="AdipoR/HlyIII-related"/>
</dbReference>
<feature type="transmembrane region" description="Helical" evidence="7">
    <location>
        <begin position="84"/>
        <end position="102"/>
    </location>
</feature>
<protein>
    <submittedName>
        <fullName evidence="9">Progestin and adipoQ receptor family member 3</fullName>
    </submittedName>
</protein>
<feature type="binding site" evidence="6">
    <location>
        <position position="192"/>
    </location>
    <ligand>
        <name>Zn(2+)</name>
        <dbReference type="ChEBI" id="CHEBI:29105"/>
    </ligand>
</feature>
<reference evidence="9" key="1">
    <citation type="submission" date="2022-11" db="UniProtKB">
        <authorList>
            <consortium name="WormBaseParasite"/>
        </authorList>
    </citation>
    <scope>IDENTIFICATION</scope>
</reference>
<dbReference type="GO" id="GO:0016020">
    <property type="term" value="C:membrane"/>
    <property type="evidence" value="ECO:0007669"/>
    <property type="project" value="UniProtKB-SubCell"/>
</dbReference>
<proteinExistence type="inferred from homology"/>
<organism evidence="8 9">
    <name type="scientific">Acrobeloides nanus</name>
    <dbReference type="NCBI Taxonomy" id="290746"/>
    <lineage>
        <taxon>Eukaryota</taxon>
        <taxon>Metazoa</taxon>
        <taxon>Ecdysozoa</taxon>
        <taxon>Nematoda</taxon>
        <taxon>Chromadorea</taxon>
        <taxon>Rhabditida</taxon>
        <taxon>Tylenchina</taxon>
        <taxon>Cephalobomorpha</taxon>
        <taxon>Cephaloboidea</taxon>
        <taxon>Cephalobidae</taxon>
        <taxon>Acrobeloides</taxon>
    </lineage>
</organism>
<evidence type="ECO:0000313" key="9">
    <source>
        <dbReference type="WBParaSite" id="ACRNAN_Path_512.g1940.t1"/>
    </source>
</evidence>
<keyword evidence="6" id="KW-0862">Zinc</keyword>
<evidence type="ECO:0000256" key="5">
    <source>
        <dbReference type="ARBA" id="ARBA00023136"/>
    </source>
</evidence>
<feature type="transmembrane region" description="Helical" evidence="7">
    <location>
        <begin position="55"/>
        <end position="78"/>
    </location>
</feature>
<dbReference type="Pfam" id="PF03006">
    <property type="entry name" value="HlyIII"/>
    <property type="match status" value="1"/>
</dbReference>
<evidence type="ECO:0000256" key="7">
    <source>
        <dbReference type="SAM" id="Phobius"/>
    </source>
</evidence>
<dbReference type="GO" id="GO:0038023">
    <property type="term" value="F:signaling receptor activity"/>
    <property type="evidence" value="ECO:0007669"/>
    <property type="project" value="TreeGrafter"/>
</dbReference>